<evidence type="ECO:0000313" key="3">
    <source>
        <dbReference type="EnsemblMetazoa" id="ACUA016675-PA"/>
    </source>
</evidence>
<organism evidence="3 4">
    <name type="scientific">Anopheles culicifacies</name>
    <dbReference type="NCBI Taxonomy" id="139723"/>
    <lineage>
        <taxon>Eukaryota</taxon>
        <taxon>Metazoa</taxon>
        <taxon>Ecdysozoa</taxon>
        <taxon>Arthropoda</taxon>
        <taxon>Hexapoda</taxon>
        <taxon>Insecta</taxon>
        <taxon>Pterygota</taxon>
        <taxon>Neoptera</taxon>
        <taxon>Endopterygota</taxon>
        <taxon>Diptera</taxon>
        <taxon>Nematocera</taxon>
        <taxon>Culicoidea</taxon>
        <taxon>Culicidae</taxon>
        <taxon>Anophelinae</taxon>
        <taxon>Anopheles</taxon>
        <taxon>culicifacies species complex</taxon>
    </lineage>
</organism>
<proteinExistence type="predicted"/>
<protein>
    <submittedName>
        <fullName evidence="3">Uncharacterized protein</fullName>
    </submittedName>
</protein>
<reference evidence="3" key="2">
    <citation type="submission" date="2020-05" db="UniProtKB">
        <authorList>
            <consortium name="EnsemblMetazoa"/>
        </authorList>
    </citation>
    <scope>IDENTIFICATION</scope>
    <source>
        <strain evidence="3">A-37</strain>
    </source>
</reference>
<feature type="region of interest" description="Disordered" evidence="1">
    <location>
        <begin position="45"/>
        <end position="108"/>
    </location>
</feature>
<evidence type="ECO:0000313" key="4">
    <source>
        <dbReference type="Proteomes" id="UP000075883"/>
    </source>
</evidence>
<feature type="compositionally biased region" description="Basic and acidic residues" evidence="1">
    <location>
        <begin position="79"/>
        <end position="95"/>
    </location>
</feature>
<keyword evidence="2" id="KW-0732">Signal</keyword>
<reference evidence="4" key="1">
    <citation type="submission" date="2013-09" db="EMBL/GenBank/DDBJ databases">
        <title>The Genome Sequence of Anopheles culicifacies species A.</title>
        <authorList>
            <consortium name="The Broad Institute Genomics Platform"/>
            <person name="Neafsey D.E."/>
            <person name="Besansky N."/>
            <person name="Howell P."/>
            <person name="Walton C."/>
            <person name="Young S.K."/>
            <person name="Zeng Q."/>
            <person name="Gargeya S."/>
            <person name="Fitzgerald M."/>
            <person name="Haas B."/>
            <person name="Abouelleil A."/>
            <person name="Allen A.W."/>
            <person name="Alvarado L."/>
            <person name="Arachchi H.M."/>
            <person name="Berlin A.M."/>
            <person name="Chapman S.B."/>
            <person name="Gainer-Dewar J."/>
            <person name="Goldberg J."/>
            <person name="Griggs A."/>
            <person name="Gujja S."/>
            <person name="Hansen M."/>
            <person name="Howarth C."/>
            <person name="Imamovic A."/>
            <person name="Ireland A."/>
            <person name="Larimer J."/>
            <person name="McCowan C."/>
            <person name="Murphy C."/>
            <person name="Pearson M."/>
            <person name="Poon T.W."/>
            <person name="Priest M."/>
            <person name="Roberts A."/>
            <person name="Saif S."/>
            <person name="Shea T."/>
            <person name="Sisk P."/>
            <person name="Sykes S."/>
            <person name="Wortman J."/>
            <person name="Nusbaum C."/>
            <person name="Birren B."/>
        </authorList>
    </citation>
    <scope>NUCLEOTIDE SEQUENCE [LARGE SCALE GENOMIC DNA]</scope>
    <source>
        <strain evidence="4">A-37</strain>
    </source>
</reference>
<dbReference type="VEuPathDB" id="VectorBase:ACUA016675"/>
<dbReference type="EMBL" id="AXCM01002153">
    <property type="status" value="NOT_ANNOTATED_CDS"/>
    <property type="molecule type" value="Genomic_DNA"/>
</dbReference>
<feature type="signal peptide" evidence="2">
    <location>
        <begin position="1"/>
        <end position="39"/>
    </location>
</feature>
<keyword evidence="4" id="KW-1185">Reference proteome</keyword>
<accession>A0A182MEZ8</accession>
<sequence>MMARSSCSAGLGSMMQLLLVRFLLMAVVLVAVLDAEVAAGSVRTVTRQTSASVAEDEDSSSAAVGSSDEMLEDESFEQDASRRSGEKQDSWHESESTTEPNWTEREDTVEAVTGTTLGYSAVATTPKIVPGPVKQLSR</sequence>
<name>A0A182MEZ8_9DIPT</name>
<evidence type="ECO:0000256" key="2">
    <source>
        <dbReference type="SAM" id="SignalP"/>
    </source>
</evidence>
<dbReference type="EnsemblMetazoa" id="ACUA016675-RA">
    <property type="protein sequence ID" value="ACUA016675-PA"/>
    <property type="gene ID" value="ACUA016675"/>
</dbReference>
<feature type="chain" id="PRO_5008128369" evidence="2">
    <location>
        <begin position="40"/>
        <end position="138"/>
    </location>
</feature>
<dbReference type="AlphaFoldDB" id="A0A182MEZ8"/>
<dbReference type="Proteomes" id="UP000075883">
    <property type="component" value="Unassembled WGS sequence"/>
</dbReference>
<evidence type="ECO:0000256" key="1">
    <source>
        <dbReference type="SAM" id="MobiDB-lite"/>
    </source>
</evidence>